<dbReference type="AlphaFoldDB" id="A0A1H0KZY8"/>
<sequence length="51" mass="6210">MEAFLFWDGHCFGCQAQFYEYWCLAPIELLICKKMVYQVIQYLDDLVHQKM</sequence>
<evidence type="ECO:0000313" key="2">
    <source>
        <dbReference type="Proteomes" id="UP000198860"/>
    </source>
</evidence>
<dbReference type="Proteomes" id="UP000198860">
    <property type="component" value="Unassembled WGS sequence"/>
</dbReference>
<gene>
    <name evidence="1" type="ORF">SAMN05421677_106159</name>
</gene>
<proteinExistence type="predicted"/>
<organism evidence="1 2">
    <name type="scientific">Halobacillus aidingensis</name>
    <dbReference type="NCBI Taxonomy" id="240303"/>
    <lineage>
        <taxon>Bacteria</taxon>
        <taxon>Bacillati</taxon>
        <taxon>Bacillota</taxon>
        <taxon>Bacilli</taxon>
        <taxon>Bacillales</taxon>
        <taxon>Bacillaceae</taxon>
        <taxon>Halobacillus</taxon>
    </lineage>
</organism>
<name>A0A1H0KZY8_HALAD</name>
<keyword evidence="2" id="KW-1185">Reference proteome</keyword>
<accession>A0A1H0KZY8</accession>
<dbReference type="EMBL" id="FNIZ01000006">
    <property type="protein sequence ID" value="SDO61301.1"/>
    <property type="molecule type" value="Genomic_DNA"/>
</dbReference>
<reference evidence="2" key="1">
    <citation type="submission" date="2016-10" db="EMBL/GenBank/DDBJ databases">
        <authorList>
            <person name="Varghese N."/>
            <person name="Submissions S."/>
        </authorList>
    </citation>
    <scope>NUCLEOTIDE SEQUENCE [LARGE SCALE GENOMIC DNA]</scope>
    <source>
        <strain evidence="2">CGMCC 1.3703</strain>
    </source>
</reference>
<evidence type="ECO:0000313" key="1">
    <source>
        <dbReference type="EMBL" id="SDO61301.1"/>
    </source>
</evidence>
<dbReference type="STRING" id="240303.SAMN05421677_106159"/>
<protein>
    <submittedName>
        <fullName evidence="1">Uncharacterized protein</fullName>
    </submittedName>
</protein>